<dbReference type="InterPro" id="IPR005162">
    <property type="entry name" value="Retrotrans_gag_dom"/>
</dbReference>
<protein>
    <submittedName>
        <fullName evidence="3">Reverse transcriptase domain-containing protein</fullName>
    </submittedName>
</protein>
<keyword evidence="3" id="KW-0808">Transferase</keyword>
<accession>A0ABQ4WHA4</accession>
<keyword evidence="3" id="KW-0548">Nucleotidyltransferase</keyword>
<comment type="caution">
    <text evidence="3">The sequence shown here is derived from an EMBL/GenBank/DDBJ whole genome shotgun (WGS) entry which is preliminary data.</text>
</comment>
<dbReference type="PANTHER" id="PTHR33223:SF11">
    <property type="entry name" value="ELEMENT PROTEIN, PUTATIVE-RELATED"/>
    <property type="match status" value="1"/>
</dbReference>
<reference evidence="3" key="1">
    <citation type="journal article" date="2022" name="Int. J. Mol. Sci.">
        <title>Draft Genome of Tanacetum Coccineum: Genomic Comparison of Closely Related Tanacetum-Family Plants.</title>
        <authorList>
            <person name="Yamashiro T."/>
            <person name="Shiraishi A."/>
            <person name="Nakayama K."/>
            <person name="Satake H."/>
        </authorList>
    </citation>
    <scope>NUCLEOTIDE SEQUENCE</scope>
</reference>
<organism evidence="3 4">
    <name type="scientific">Tanacetum coccineum</name>
    <dbReference type="NCBI Taxonomy" id="301880"/>
    <lineage>
        <taxon>Eukaryota</taxon>
        <taxon>Viridiplantae</taxon>
        <taxon>Streptophyta</taxon>
        <taxon>Embryophyta</taxon>
        <taxon>Tracheophyta</taxon>
        <taxon>Spermatophyta</taxon>
        <taxon>Magnoliopsida</taxon>
        <taxon>eudicotyledons</taxon>
        <taxon>Gunneridae</taxon>
        <taxon>Pentapetalae</taxon>
        <taxon>asterids</taxon>
        <taxon>campanulids</taxon>
        <taxon>Asterales</taxon>
        <taxon>Asteraceae</taxon>
        <taxon>Asteroideae</taxon>
        <taxon>Anthemideae</taxon>
        <taxon>Anthemidinae</taxon>
        <taxon>Tanacetum</taxon>
    </lineage>
</organism>
<dbReference type="GO" id="GO:0003964">
    <property type="term" value="F:RNA-directed DNA polymerase activity"/>
    <property type="evidence" value="ECO:0007669"/>
    <property type="project" value="UniProtKB-KW"/>
</dbReference>
<evidence type="ECO:0000256" key="1">
    <source>
        <dbReference type="SAM" id="MobiDB-lite"/>
    </source>
</evidence>
<sequence length="623" mass="69843">MDSTPEDLIITCPHVILISNGNIITNSFYDESVFGAAAEEICTIFALCFECMSTRSSSTDLFPPSRDPERIIRRRNRGEPSLLLDLEEINMNPNNNQNPPPVGPIPQNHGVGDAIVVLAVLERQFELKVRLLNLVTAILFQGAAQTWLEKEPPNSITTWDDLVSKFMNQFFPPSRTTNLRNDITNFQQKYSETFNSLNFAVGGNLLTRNTQEALTIIENKSKVQSSRNKSQVFSSIGSSSQNDAITALTKQVKALVASLKEMYMLLGETIMREGVLPNNTIPNPWEDIKVITTQSSIALARPSVPPPNPSSSSSKEVERDPEPTMDQMLKDLLTNNEKLLELANTPLNDNCSAVLLKKLLEKLGDPRKFLIPCDFSELEECMALANVELANHLVAYPAGIAKDVFVQVEIILRMARALVDVYREELTLKVGDEKLIFNVESTSKYPYKHRDESINQIDIIDTTCEDHFHEVLNVHKLIHPLSGSPTPSSDPVVASLSPSLTPFEDNILFLEKLLNDDLIKDLPPKELKNDETKMTKSLIDEPPDLKLKDLPSHLKYALLKGTSKLPVIIAKNLREEEKDQLIKVLKSHKQAIAWKISDIKGIDPNFCIHKILMKDDFKPAVQH</sequence>
<evidence type="ECO:0000259" key="2">
    <source>
        <dbReference type="Pfam" id="PF03732"/>
    </source>
</evidence>
<dbReference type="Pfam" id="PF03732">
    <property type="entry name" value="Retrotrans_gag"/>
    <property type="match status" value="1"/>
</dbReference>
<dbReference type="PANTHER" id="PTHR33223">
    <property type="entry name" value="CCHC-TYPE DOMAIN-CONTAINING PROTEIN"/>
    <property type="match status" value="1"/>
</dbReference>
<reference evidence="3" key="2">
    <citation type="submission" date="2022-01" db="EMBL/GenBank/DDBJ databases">
        <authorList>
            <person name="Yamashiro T."/>
            <person name="Shiraishi A."/>
            <person name="Satake H."/>
            <person name="Nakayama K."/>
        </authorList>
    </citation>
    <scope>NUCLEOTIDE SEQUENCE</scope>
</reference>
<dbReference type="Proteomes" id="UP001151760">
    <property type="component" value="Unassembled WGS sequence"/>
</dbReference>
<proteinExistence type="predicted"/>
<feature type="region of interest" description="Disordered" evidence="1">
    <location>
        <begin position="299"/>
        <end position="323"/>
    </location>
</feature>
<name>A0ABQ4WHA4_9ASTR</name>
<keyword evidence="4" id="KW-1185">Reference proteome</keyword>
<keyword evidence="3" id="KW-0695">RNA-directed DNA polymerase</keyword>
<gene>
    <name evidence="3" type="ORF">Tco_0625593</name>
</gene>
<evidence type="ECO:0000313" key="3">
    <source>
        <dbReference type="EMBL" id="GJS52231.1"/>
    </source>
</evidence>
<feature type="domain" description="Retrotransposon gag" evidence="2">
    <location>
        <begin position="137"/>
        <end position="194"/>
    </location>
</feature>
<dbReference type="EMBL" id="BQNB010008641">
    <property type="protein sequence ID" value="GJS52231.1"/>
    <property type="molecule type" value="Genomic_DNA"/>
</dbReference>
<evidence type="ECO:0000313" key="4">
    <source>
        <dbReference type="Proteomes" id="UP001151760"/>
    </source>
</evidence>